<evidence type="ECO:0000313" key="13">
    <source>
        <dbReference type="EMBL" id="MBB4081943.1"/>
    </source>
</evidence>
<feature type="domain" description="Histidine kinase" evidence="10">
    <location>
        <begin position="378"/>
        <end position="596"/>
    </location>
</feature>
<dbReference type="PROSITE" id="PS50109">
    <property type="entry name" value="HIS_KIN"/>
    <property type="match status" value="1"/>
</dbReference>
<dbReference type="GO" id="GO:0009927">
    <property type="term" value="F:histidine phosphotransfer kinase activity"/>
    <property type="evidence" value="ECO:0007669"/>
    <property type="project" value="TreeGrafter"/>
</dbReference>
<dbReference type="Pfam" id="PF05227">
    <property type="entry name" value="CHASE3"/>
    <property type="match status" value="1"/>
</dbReference>
<dbReference type="CDD" id="cd00130">
    <property type="entry name" value="PAS"/>
    <property type="match status" value="1"/>
</dbReference>
<dbReference type="SUPFAM" id="SSF52172">
    <property type="entry name" value="CheY-like"/>
    <property type="match status" value="2"/>
</dbReference>
<keyword evidence="9" id="KW-0812">Transmembrane</keyword>
<dbReference type="SUPFAM" id="SSF55874">
    <property type="entry name" value="ATPase domain of HSP90 chaperone/DNA topoisomerase II/histidine kinase"/>
    <property type="match status" value="1"/>
</dbReference>
<dbReference type="InterPro" id="IPR036097">
    <property type="entry name" value="HisK_dim/P_sf"/>
</dbReference>
<keyword evidence="14" id="KW-1185">Reference proteome</keyword>
<dbReference type="GO" id="GO:0000155">
    <property type="term" value="F:phosphorelay sensor kinase activity"/>
    <property type="evidence" value="ECO:0007669"/>
    <property type="project" value="InterPro"/>
</dbReference>
<feature type="domain" description="PAS" evidence="12">
    <location>
        <begin position="248"/>
        <end position="327"/>
    </location>
</feature>
<dbReference type="InterPro" id="IPR000014">
    <property type="entry name" value="PAS"/>
</dbReference>
<dbReference type="NCBIfam" id="TIGR00229">
    <property type="entry name" value="sensory_box"/>
    <property type="match status" value="1"/>
</dbReference>
<evidence type="ECO:0000259" key="11">
    <source>
        <dbReference type="PROSITE" id="PS50110"/>
    </source>
</evidence>
<dbReference type="PROSITE" id="PS50110">
    <property type="entry name" value="RESPONSE_REGULATORY"/>
    <property type="match status" value="2"/>
</dbReference>
<evidence type="ECO:0000256" key="1">
    <source>
        <dbReference type="ARBA" id="ARBA00000085"/>
    </source>
</evidence>
<feature type="transmembrane region" description="Helical" evidence="9">
    <location>
        <begin position="212"/>
        <end position="232"/>
    </location>
</feature>
<dbReference type="PANTHER" id="PTHR43047">
    <property type="entry name" value="TWO-COMPONENT HISTIDINE PROTEIN KINASE"/>
    <property type="match status" value="1"/>
</dbReference>
<dbReference type="CDD" id="cd00156">
    <property type="entry name" value="REC"/>
    <property type="match status" value="2"/>
</dbReference>
<dbReference type="InterPro" id="IPR003594">
    <property type="entry name" value="HATPase_dom"/>
</dbReference>
<evidence type="ECO:0000313" key="14">
    <source>
        <dbReference type="Proteomes" id="UP000529946"/>
    </source>
</evidence>
<dbReference type="PRINTS" id="PR00344">
    <property type="entry name" value="BCTRLSENSOR"/>
</dbReference>
<keyword evidence="9" id="KW-1133">Transmembrane helix</keyword>
<feature type="domain" description="Response regulatory" evidence="11">
    <location>
        <begin position="608"/>
        <end position="723"/>
    </location>
</feature>
<dbReference type="InterPro" id="IPR011006">
    <property type="entry name" value="CheY-like_superfamily"/>
</dbReference>
<evidence type="ECO:0000256" key="4">
    <source>
        <dbReference type="ARBA" id="ARBA00022679"/>
    </source>
</evidence>
<dbReference type="CDD" id="cd19410">
    <property type="entry name" value="HK9-like_sensor"/>
    <property type="match status" value="1"/>
</dbReference>
<dbReference type="PROSITE" id="PS50112">
    <property type="entry name" value="PAS"/>
    <property type="match status" value="1"/>
</dbReference>
<evidence type="ECO:0000256" key="7">
    <source>
        <dbReference type="ARBA" id="ARBA00023136"/>
    </source>
</evidence>
<dbReference type="PANTHER" id="PTHR43047:SF72">
    <property type="entry name" value="OSMOSENSING HISTIDINE PROTEIN KINASE SLN1"/>
    <property type="match status" value="1"/>
</dbReference>
<dbReference type="Pfam" id="PF00072">
    <property type="entry name" value="Response_reg"/>
    <property type="match status" value="2"/>
</dbReference>
<dbReference type="SUPFAM" id="SSF47384">
    <property type="entry name" value="Homodimeric domain of signal transducing histidine kinase"/>
    <property type="match status" value="1"/>
</dbReference>
<evidence type="ECO:0000256" key="9">
    <source>
        <dbReference type="SAM" id="Phobius"/>
    </source>
</evidence>
<keyword evidence="3 8" id="KW-0597">Phosphoprotein</keyword>
<evidence type="ECO:0000259" key="12">
    <source>
        <dbReference type="PROSITE" id="PS50112"/>
    </source>
</evidence>
<dbReference type="Gene3D" id="3.30.450.20">
    <property type="entry name" value="PAS domain"/>
    <property type="match status" value="1"/>
</dbReference>
<evidence type="ECO:0000256" key="5">
    <source>
        <dbReference type="ARBA" id="ARBA00022777"/>
    </source>
</evidence>
<accession>A0A7W6JD27</accession>
<dbReference type="FunFam" id="1.10.287.130:FF:000001">
    <property type="entry name" value="Two-component sensor histidine kinase"/>
    <property type="match status" value="1"/>
</dbReference>
<feature type="modified residue" description="4-aspartylphosphate" evidence="8">
    <location>
        <position position="657"/>
    </location>
</feature>
<dbReference type="Gene3D" id="1.10.287.130">
    <property type="match status" value="1"/>
</dbReference>
<comment type="caution">
    <text evidence="13">The sequence shown here is derived from an EMBL/GenBank/DDBJ whole genome shotgun (WGS) entry which is preliminary data.</text>
</comment>
<dbReference type="InterPro" id="IPR005467">
    <property type="entry name" value="His_kinase_dom"/>
</dbReference>
<dbReference type="AlphaFoldDB" id="A0A7W6JD27"/>
<evidence type="ECO:0000256" key="6">
    <source>
        <dbReference type="ARBA" id="ARBA00023012"/>
    </source>
</evidence>
<feature type="modified residue" description="4-aspartylphosphate" evidence="8">
    <location>
        <position position="780"/>
    </location>
</feature>
<keyword evidence="4" id="KW-0808">Transferase</keyword>
<dbReference type="EC" id="2.7.13.3" evidence="2"/>
<keyword evidence="6" id="KW-0902">Two-component regulatory system</keyword>
<dbReference type="InterPro" id="IPR004358">
    <property type="entry name" value="Sig_transdc_His_kin-like_C"/>
</dbReference>
<dbReference type="Pfam" id="PF13426">
    <property type="entry name" value="PAS_9"/>
    <property type="match status" value="1"/>
</dbReference>
<feature type="domain" description="Response regulatory" evidence="11">
    <location>
        <begin position="732"/>
        <end position="842"/>
    </location>
</feature>
<dbReference type="InterPro" id="IPR001789">
    <property type="entry name" value="Sig_transdc_resp-reg_receiver"/>
</dbReference>
<evidence type="ECO:0000256" key="8">
    <source>
        <dbReference type="PROSITE-ProRule" id="PRU00169"/>
    </source>
</evidence>
<dbReference type="CDD" id="cd00082">
    <property type="entry name" value="HisKA"/>
    <property type="match status" value="1"/>
</dbReference>
<dbReference type="GO" id="GO:0005886">
    <property type="term" value="C:plasma membrane"/>
    <property type="evidence" value="ECO:0007669"/>
    <property type="project" value="TreeGrafter"/>
</dbReference>
<dbReference type="InterPro" id="IPR035965">
    <property type="entry name" value="PAS-like_dom_sf"/>
</dbReference>
<dbReference type="Gene3D" id="3.40.50.2300">
    <property type="match status" value="2"/>
</dbReference>
<feature type="transmembrane region" description="Helical" evidence="9">
    <location>
        <begin position="33"/>
        <end position="55"/>
    </location>
</feature>
<dbReference type="InterPro" id="IPR007891">
    <property type="entry name" value="CHASE3"/>
</dbReference>
<protein>
    <recommendedName>
        <fullName evidence="2">histidine kinase</fullName>
        <ecNumber evidence="2">2.7.13.3</ecNumber>
    </recommendedName>
</protein>
<dbReference type="RefSeq" id="WP_183203084.1">
    <property type="nucleotide sequence ID" value="NZ_BAAAER010000004.1"/>
</dbReference>
<dbReference type="Gene3D" id="3.30.565.10">
    <property type="entry name" value="Histidine kinase-like ATPase, C-terminal domain"/>
    <property type="match status" value="1"/>
</dbReference>
<dbReference type="Pfam" id="PF02518">
    <property type="entry name" value="HATPase_c"/>
    <property type="match status" value="1"/>
</dbReference>
<evidence type="ECO:0000256" key="3">
    <source>
        <dbReference type="ARBA" id="ARBA00022553"/>
    </source>
</evidence>
<dbReference type="Pfam" id="PF00512">
    <property type="entry name" value="HisKA"/>
    <property type="match status" value="1"/>
</dbReference>
<dbReference type="SUPFAM" id="SSF55785">
    <property type="entry name" value="PYP-like sensor domain (PAS domain)"/>
    <property type="match status" value="1"/>
</dbReference>
<dbReference type="SMART" id="SM00387">
    <property type="entry name" value="HATPase_c"/>
    <property type="match status" value="1"/>
</dbReference>
<dbReference type="InterPro" id="IPR003661">
    <property type="entry name" value="HisK_dim/P_dom"/>
</dbReference>
<evidence type="ECO:0000259" key="10">
    <source>
        <dbReference type="PROSITE" id="PS50109"/>
    </source>
</evidence>
<dbReference type="FunFam" id="3.30.565.10:FF:000006">
    <property type="entry name" value="Sensor histidine kinase WalK"/>
    <property type="match status" value="1"/>
</dbReference>
<dbReference type="SMART" id="SM00388">
    <property type="entry name" value="HisKA"/>
    <property type="match status" value="1"/>
</dbReference>
<organism evidence="13 14">
    <name type="scientific">Brevundimonas lenta</name>
    <dbReference type="NCBI Taxonomy" id="424796"/>
    <lineage>
        <taxon>Bacteria</taxon>
        <taxon>Pseudomonadati</taxon>
        <taxon>Pseudomonadota</taxon>
        <taxon>Alphaproteobacteria</taxon>
        <taxon>Caulobacterales</taxon>
        <taxon>Caulobacteraceae</taxon>
        <taxon>Brevundimonas</taxon>
    </lineage>
</organism>
<dbReference type="CDD" id="cd16922">
    <property type="entry name" value="HATPase_EvgS-ArcB-TorS-like"/>
    <property type="match status" value="1"/>
</dbReference>
<dbReference type="Proteomes" id="UP000529946">
    <property type="component" value="Unassembled WGS sequence"/>
</dbReference>
<dbReference type="InterPro" id="IPR036890">
    <property type="entry name" value="HATPase_C_sf"/>
</dbReference>
<evidence type="ECO:0000256" key="2">
    <source>
        <dbReference type="ARBA" id="ARBA00012438"/>
    </source>
</evidence>
<dbReference type="EMBL" id="JACIDM010000001">
    <property type="protein sequence ID" value="MBB4081943.1"/>
    <property type="molecule type" value="Genomic_DNA"/>
</dbReference>
<name>A0A7W6JD27_9CAUL</name>
<dbReference type="SMART" id="SM00091">
    <property type="entry name" value="PAS"/>
    <property type="match status" value="1"/>
</dbReference>
<sequence length="850" mass="91970">MSVSHSSPASPGQEPSPSFFRRMLRRAIVSKSLVVVGLATVLTALLVAMLSYELVRDLARERRLEAALEQSHYEQTQILRVFSLMQDAEIGQRGYIVTGNPEYLDVYSNALEQLDPQLVLLSRLLADQPRQAAQLRELSALIALKRTALQGSLNRYEDMKRRGVTGNPLTGTGKTTMDRIRILVGEMAAYEAISFRDLRDASIDRSTQTGRFLAGLMMLFAVLLAVSAFVIWRSLRTRNDLLASLTSSVRRQEALFDSSQDGLMVLNSKAAIQTVNPATERLFGWSAAEMEDKDVTFLIDVTGPADAHMVDRLKNRRGMLDLTLVGDLTGIRKDGSTFPANVSLSPVELTEGHCMFAAVRDISERRRIEEMKTQFVSTVSHELRTPLTSIAGSLGLLAGGAAGQLPEKASRLIGIAHANTQRLVRLINDILDIEKIQSGQMTLDLQPLDLRDVAERSIESVRGMADGLEVTVTMRDGTPCPVRGDADRLIQVVVNLLSNAIKFSPAGGEVLLVVEAANRIVRLSVRDNGPGVPEEFRARIFSKFAQADASDTRAKGGTGLGLAIAREIAERHGGRLWFESSVGEGATFHLDLPLAAGAEDVIQGDGPRLLIVEDDADAAEVLRTMLAEDGFGADVTPTAREGLAAARTGSYSAALVDLQLPDADGIGLIRALRSQRATRDLPVVVVSADVARGRARGYSLEVLDWLEKPFETDRLREAVGAILVRLNERRPLVLLVEDDPDIQRLTASALGESAEVVIAGSLGEAREVLAAPLPDLVVLDLGLPDGSGIELLGDLQDADGSSIPVVVYSAQETDAAMLSGVQAVLVKSRTSLSTLARTVRRLTRKEVPTP</sequence>
<gene>
    <name evidence="13" type="ORF">GGR12_000782</name>
</gene>
<dbReference type="SMART" id="SM00448">
    <property type="entry name" value="REC"/>
    <property type="match status" value="2"/>
</dbReference>
<keyword evidence="5" id="KW-0418">Kinase</keyword>
<comment type="catalytic activity">
    <reaction evidence="1">
        <text>ATP + protein L-histidine = ADP + protein N-phospho-L-histidine.</text>
        <dbReference type="EC" id="2.7.13.3"/>
    </reaction>
</comment>
<proteinExistence type="predicted"/>
<reference evidence="13 14" key="1">
    <citation type="submission" date="2020-08" db="EMBL/GenBank/DDBJ databases">
        <title>Genomic Encyclopedia of Type Strains, Phase IV (KMG-IV): sequencing the most valuable type-strain genomes for metagenomic binning, comparative biology and taxonomic classification.</title>
        <authorList>
            <person name="Goeker M."/>
        </authorList>
    </citation>
    <scope>NUCLEOTIDE SEQUENCE [LARGE SCALE GENOMIC DNA]</scope>
    <source>
        <strain evidence="13 14">DSM 23960</strain>
    </source>
</reference>
<keyword evidence="7 9" id="KW-0472">Membrane</keyword>